<name>R4WTS0_9BURK</name>
<evidence type="ECO:0000256" key="1">
    <source>
        <dbReference type="SAM" id="MobiDB-lite"/>
    </source>
</evidence>
<evidence type="ECO:0000313" key="3">
    <source>
        <dbReference type="Proteomes" id="UP000013966"/>
    </source>
</evidence>
<organism evidence="2 3">
    <name type="scientific">Caballeronia insecticola</name>
    <dbReference type="NCBI Taxonomy" id="758793"/>
    <lineage>
        <taxon>Bacteria</taxon>
        <taxon>Pseudomonadati</taxon>
        <taxon>Pseudomonadota</taxon>
        <taxon>Betaproteobacteria</taxon>
        <taxon>Burkholderiales</taxon>
        <taxon>Burkholderiaceae</taxon>
        <taxon>Caballeronia</taxon>
    </lineage>
</organism>
<proteinExistence type="predicted"/>
<keyword evidence="3" id="KW-1185">Reference proteome</keyword>
<protein>
    <submittedName>
        <fullName evidence="2">Uncharacterized protein</fullName>
    </submittedName>
</protein>
<feature type="compositionally biased region" description="Basic residues" evidence="1">
    <location>
        <begin position="1"/>
        <end position="11"/>
    </location>
</feature>
<feature type="compositionally biased region" description="Basic and acidic residues" evidence="1">
    <location>
        <begin position="33"/>
        <end position="43"/>
    </location>
</feature>
<dbReference type="AlphaFoldDB" id="R4WTS0"/>
<dbReference type="Proteomes" id="UP000013966">
    <property type="component" value="Plasmid p1"/>
</dbReference>
<keyword evidence="2" id="KW-0614">Plasmid</keyword>
<dbReference type="HOGENOM" id="CLU_3230743_0_0_4"/>
<dbReference type="EMBL" id="AP013061">
    <property type="protein sequence ID" value="BAN27984.1"/>
    <property type="molecule type" value="Genomic_DNA"/>
</dbReference>
<dbReference type="KEGG" id="buo:BRPE64_DCDS10480"/>
<evidence type="ECO:0000313" key="2">
    <source>
        <dbReference type="EMBL" id="BAN27984.1"/>
    </source>
</evidence>
<geneLocation type="plasmid" evidence="2 3">
    <name>p1</name>
</geneLocation>
<gene>
    <name evidence="2" type="ORF">BRPE64_DCDS10480</name>
</gene>
<sequence>MAREAGRKKRVATLPPPAMCTMAGAPHSPPIPRENRIFKEPLL</sequence>
<reference evidence="2 3" key="1">
    <citation type="journal article" date="2013" name="Genome Announc.">
        <title>Complete Genome Sequence of Burkholderia sp. Strain RPE64, Bacterial Symbiont of the Bean Bug Riptortus pedestris.</title>
        <authorList>
            <person name="Shibata T.F."/>
            <person name="Maeda T."/>
            <person name="Nikoh N."/>
            <person name="Yamaguchi K."/>
            <person name="Oshima K."/>
            <person name="Hattori M."/>
            <person name="Nishiyama T."/>
            <person name="Hasebe M."/>
            <person name="Fukatsu T."/>
            <person name="Kikuchi Y."/>
            <person name="Shigenobu S."/>
        </authorList>
    </citation>
    <scope>NUCLEOTIDE SEQUENCE [LARGE SCALE GENOMIC DNA]</scope>
    <source>
        <plasmid evidence="2 3">p1</plasmid>
    </source>
</reference>
<dbReference type="PATRIC" id="fig|758793.3.peg.6190"/>
<feature type="region of interest" description="Disordered" evidence="1">
    <location>
        <begin position="1"/>
        <end position="43"/>
    </location>
</feature>
<reference evidence="2 3" key="2">
    <citation type="journal article" date="2018" name="Int. J. Syst. Evol. Microbiol.">
        <title>Burkholderia insecticola sp. nov., a gut symbiotic bacterium of the bean bug Riptortus pedestris.</title>
        <authorList>
            <person name="Takeshita K."/>
            <person name="Tamaki H."/>
            <person name="Ohbayashi T."/>
            <person name="Meng X.-Y."/>
            <person name="Sone T."/>
            <person name="Mitani Y."/>
            <person name="Peeters C."/>
            <person name="Kikuchi Y."/>
            <person name="Vandamme P."/>
        </authorList>
    </citation>
    <scope>NUCLEOTIDE SEQUENCE [LARGE SCALE GENOMIC DNA]</scope>
    <source>
        <strain evidence="2">RPE64</strain>
        <plasmid evidence="2 3">p1</plasmid>
    </source>
</reference>
<accession>R4WTS0</accession>